<evidence type="ECO:0000256" key="4">
    <source>
        <dbReference type="ARBA" id="ARBA00012881"/>
    </source>
</evidence>
<evidence type="ECO:0000256" key="2">
    <source>
        <dbReference type="ARBA" id="ARBA00004924"/>
    </source>
</evidence>
<comment type="similarity">
    <text evidence="3">Belongs to the lysine N(6)-hydroxylase/L-ornithine N(5)-oxygenase family.</text>
</comment>
<evidence type="ECO:0000256" key="5">
    <source>
        <dbReference type="ARBA" id="ARBA00022630"/>
    </source>
</evidence>
<evidence type="ECO:0000256" key="7">
    <source>
        <dbReference type="ARBA" id="ARBA00022857"/>
    </source>
</evidence>
<evidence type="ECO:0000256" key="1">
    <source>
        <dbReference type="ARBA" id="ARBA00001974"/>
    </source>
</evidence>
<dbReference type="Pfam" id="PF13434">
    <property type="entry name" value="Lys_Orn_oxgnase"/>
    <property type="match status" value="1"/>
</dbReference>
<proteinExistence type="inferred from homology"/>
<comment type="pathway">
    <text evidence="2">Siderophore biosynthesis.</text>
</comment>
<organism evidence="11 12">
    <name type="scientific">Sphaeroforma arctica JP610</name>
    <dbReference type="NCBI Taxonomy" id="667725"/>
    <lineage>
        <taxon>Eukaryota</taxon>
        <taxon>Ichthyosporea</taxon>
        <taxon>Ichthyophonida</taxon>
        <taxon>Sphaeroforma</taxon>
    </lineage>
</organism>
<dbReference type="InterPro" id="IPR025700">
    <property type="entry name" value="Lys/Orn_oxygenase"/>
</dbReference>
<evidence type="ECO:0000256" key="9">
    <source>
        <dbReference type="ARBA" id="ARBA00047598"/>
    </source>
</evidence>
<dbReference type="InterPro" id="IPR036188">
    <property type="entry name" value="FAD/NAD-bd_sf"/>
</dbReference>
<dbReference type="OrthoDB" id="1716816at2759"/>
<dbReference type="EMBL" id="KQ241670">
    <property type="protein sequence ID" value="KNC86067.1"/>
    <property type="molecule type" value="Genomic_DNA"/>
</dbReference>
<evidence type="ECO:0000256" key="6">
    <source>
        <dbReference type="ARBA" id="ARBA00022827"/>
    </source>
</evidence>
<keyword evidence="7" id="KW-0521">NADP</keyword>
<dbReference type="RefSeq" id="XP_014159969.1">
    <property type="nucleotide sequence ID" value="XM_014304494.1"/>
</dbReference>
<dbReference type="PANTHER" id="PTHR43539:SF91">
    <property type="entry name" value="FAD-DEPENDENT URATE HYDROXYLASE"/>
    <property type="match status" value="1"/>
</dbReference>
<evidence type="ECO:0000256" key="8">
    <source>
        <dbReference type="ARBA" id="ARBA00023002"/>
    </source>
</evidence>
<evidence type="ECO:0000313" key="12">
    <source>
        <dbReference type="Proteomes" id="UP000054560"/>
    </source>
</evidence>
<dbReference type="STRING" id="667725.A0A0L0GAN9"/>
<keyword evidence="12" id="KW-1185">Reference proteome</keyword>
<evidence type="ECO:0000313" key="11">
    <source>
        <dbReference type="EMBL" id="KNC86067.1"/>
    </source>
</evidence>
<evidence type="ECO:0000256" key="10">
    <source>
        <dbReference type="ARBA" id="ARBA00049248"/>
    </source>
</evidence>
<dbReference type="AlphaFoldDB" id="A0A0L0GAN9"/>
<comment type="catalytic activity">
    <reaction evidence="9">
        <text>L-ornithine + NADPH + O2 = N(5)-hydroxy-L-ornithine + NADP(+) + H2O</text>
        <dbReference type="Rhea" id="RHEA:41508"/>
        <dbReference type="ChEBI" id="CHEBI:15377"/>
        <dbReference type="ChEBI" id="CHEBI:15379"/>
        <dbReference type="ChEBI" id="CHEBI:46911"/>
        <dbReference type="ChEBI" id="CHEBI:57783"/>
        <dbReference type="ChEBI" id="CHEBI:58349"/>
        <dbReference type="ChEBI" id="CHEBI:78275"/>
        <dbReference type="EC" id="1.14.13.196"/>
    </reaction>
</comment>
<dbReference type="InterPro" id="IPR050982">
    <property type="entry name" value="Auxin_biosynth/cation_transpt"/>
</dbReference>
<dbReference type="EC" id="1.14.13.196" evidence="4"/>
<dbReference type="GO" id="GO:0050660">
    <property type="term" value="F:flavin adenine dinucleotide binding"/>
    <property type="evidence" value="ECO:0007669"/>
    <property type="project" value="TreeGrafter"/>
</dbReference>
<dbReference type="eggNOG" id="ENOG502QT5M">
    <property type="taxonomic scope" value="Eukaryota"/>
</dbReference>
<comment type="catalytic activity">
    <reaction evidence="10">
        <text>L-ornithine + NADH + O2 = N(5)-hydroxy-L-ornithine + NAD(+) + H2O</text>
        <dbReference type="Rhea" id="RHEA:41512"/>
        <dbReference type="ChEBI" id="CHEBI:15377"/>
        <dbReference type="ChEBI" id="CHEBI:15379"/>
        <dbReference type="ChEBI" id="CHEBI:46911"/>
        <dbReference type="ChEBI" id="CHEBI:57540"/>
        <dbReference type="ChEBI" id="CHEBI:57945"/>
        <dbReference type="ChEBI" id="CHEBI:78275"/>
        <dbReference type="EC" id="1.14.13.196"/>
    </reaction>
</comment>
<dbReference type="Proteomes" id="UP000054560">
    <property type="component" value="Unassembled WGS sequence"/>
</dbReference>
<keyword evidence="8" id="KW-0560">Oxidoreductase</keyword>
<keyword evidence="6" id="KW-0274">FAD</keyword>
<comment type="cofactor">
    <cofactor evidence="1">
        <name>FAD</name>
        <dbReference type="ChEBI" id="CHEBI:57692"/>
    </cofactor>
</comment>
<dbReference type="PANTHER" id="PTHR43539">
    <property type="entry name" value="FLAVIN-BINDING MONOOXYGENASE-LIKE PROTEIN (AFU_ORTHOLOGUE AFUA_4G09220)"/>
    <property type="match status" value="1"/>
</dbReference>
<reference evidence="11 12" key="1">
    <citation type="submission" date="2011-02" db="EMBL/GenBank/DDBJ databases">
        <title>The Genome Sequence of Sphaeroforma arctica JP610.</title>
        <authorList>
            <consortium name="The Broad Institute Genome Sequencing Platform"/>
            <person name="Russ C."/>
            <person name="Cuomo C."/>
            <person name="Young S.K."/>
            <person name="Zeng Q."/>
            <person name="Gargeya S."/>
            <person name="Alvarado L."/>
            <person name="Berlin A."/>
            <person name="Chapman S.B."/>
            <person name="Chen Z."/>
            <person name="Freedman E."/>
            <person name="Gellesch M."/>
            <person name="Goldberg J."/>
            <person name="Griggs A."/>
            <person name="Gujja S."/>
            <person name="Heilman E."/>
            <person name="Heiman D."/>
            <person name="Howarth C."/>
            <person name="Mehta T."/>
            <person name="Neiman D."/>
            <person name="Pearson M."/>
            <person name="Roberts A."/>
            <person name="Saif S."/>
            <person name="Shea T."/>
            <person name="Shenoy N."/>
            <person name="Sisk P."/>
            <person name="Stolte C."/>
            <person name="Sykes S."/>
            <person name="White J."/>
            <person name="Yandava C."/>
            <person name="Burger G."/>
            <person name="Gray M.W."/>
            <person name="Holland P.W.H."/>
            <person name="King N."/>
            <person name="Lang F.B.F."/>
            <person name="Roger A.J."/>
            <person name="Ruiz-Trillo I."/>
            <person name="Haas B."/>
            <person name="Nusbaum C."/>
            <person name="Birren B."/>
        </authorList>
    </citation>
    <scope>NUCLEOTIDE SEQUENCE [LARGE SCALE GENOMIC DNA]</scope>
    <source>
        <strain evidence="11 12">JP610</strain>
    </source>
</reference>
<accession>A0A0L0GAN9</accession>
<evidence type="ECO:0000256" key="3">
    <source>
        <dbReference type="ARBA" id="ARBA00007588"/>
    </source>
</evidence>
<dbReference type="GeneID" id="25902293"/>
<sequence length="398" mass="45266">MRFARMETLRTPKHVLGPDMSVPNLTVQAYYEALLGCDEFQKMKFLPREMWADYLAWFRRVIGIPVQNNTKVTNTTWVAEENCFHCSVDGQPDFKARLVVTATGIDGNGQWTIPPIVTENGLPKKFYAHTCENINYEALKGKKVGVLGAGASAFDNAAVAVESGAAQVHLFNRRPGLVTINVHRWAEHPGFLGHHADLPDEYRWKFVKAYLEKGQLPPLDTYRRNTKNPNFHLHHNSPWTSVKQVSDDKVQVVTPLDTYEFDFLVIGTGFSTDLSQRPELGSLHSNVQLWRDVYTPEKIGFNSCDEMMLRNPYLGPHFEYLEREKTPDPFLNKVFDFTFGALVSNGLSGSSISAMKYSVPRLVRGITQQLYSMDKDKYLSEICNYNEVELIDVTQKCD</sequence>
<dbReference type="GO" id="GO:0004497">
    <property type="term" value="F:monooxygenase activity"/>
    <property type="evidence" value="ECO:0007669"/>
    <property type="project" value="TreeGrafter"/>
</dbReference>
<keyword evidence="5" id="KW-0285">Flavoprotein</keyword>
<protein>
    <recommendedName>
        <fullName evidence="4">L-ornithine N(5)-monooxygenase [NAD(P)H]</fullName>
        <ecNumber evidence="4">1.14.13.196</ecNumber>
    </recommendedName>
</protein>
<dbReference type="Gene3D" id="3.50.50.60">
    <property type="entry name" value="FAD/NAD(P)-binding domain"/>
    <property type="match status" value="1"/>
</dbReference>
<gene>
    <name evidence="11" type="ORF">SARC_01789</name>
</gene>
<dbReference type="SUPFAM" id="SSF51905">
    <property type="entry name" value="FAD/NAD(P)-binding domain"/>
    <property type="match status" value="1"/>
</dbReference>
<name>A0A0L0GAN9_9EUKA</name>